<dbReference type="EMBL" id="QFLI01000007">
    <property type="protein sequence ID" value="PXX98808.1"/>
    <property type="molecule type" value="Genomic_DNA"/>
</dbReference>
<organism evidence="1 2">
    <name type="scientific">Marinifilum breve</name>
    <dbReference type="NCBI Taxonomy" id="2184082"/>
    <lineage>
        <taxon>Bacteria</taxon>
        <taxon>Pseudomonadati</taxon>
        <taxon>Bacteroidota</taxon>
        <taxon>Bacteroidia</taxon>
        <taxon>Marinilabiliales</taxon>
        <taxon>Marinifilaceae</taxon>
    </lineage>
</organism>
<keyword evidence="2" id="KW-1185">Reference proteome</keyword>
<comment type="caution">
    <text evidence="1">The sequence shown here is derived from an EMBL/GenBank/DDBJ whole genome shotgun (WGS) entry which is preliminary data.</text>
</comment>
<evidence type="ECO:0000313" key="1">
    <source>
        <dbReference type="EMBL" id="PXX98808.1"/>
    </source>
</evidence>
<name>A0A2V3ZYH2_9BACT</name>
<dbReference type="AlphaFoldDB" id="A0A2V3ZYH2"/>
<dbReference type="RefSeq" id="WP_110361699.1">
    <property type="nucleotide sequence ID" value="NZ_QFLI01000007.1"/>
</dbReference>
<accession>A0A2V3ZYH2</accession>
<dbReference type="OrthoDB" id="9794834at2"/>
<reference evidence="1 2" key="1">
    <citation type="submission" date="2018-05" db="EMBL/GenBank/DDBJ databases">
        <title>Marinifilum breve JC075T sp. nov., a marine bacterium isolated from Yongle Blue Hole in the South China Sea.</title>
        <authorList>
            <person name="Fu T."/>
        </authorList>
    </citation>
    <scope>NUCLEOTIDE SEQUENCE [LARGE SCALE GENOMIC DNA]</scope>
    <source>
        <strain evidence="1 2">JC075</strain>
    </source>
</reference>
<gene>
    <name evidence="1" type="ORF">DF185_15640</name>
</gene>
<sequence>MTTPKDFLERLKIHFRYEPVIEGSVRSDEFSKLTRVEIQNFESSIKEKYKNYKVEDDHLVTDLFNDVLSILTPTERDSLTNVAFGKIYNTKMNAFCAKSQDGLDNYCIVINEGLLMLLHKYGKLAVARENPENVSFCNRGKTSDFTSETYESWANELINNYKYYKAPVGAMLKLKPEGTAQHAFSLHFQELFVLCHELGHFLNKDLENKENLTYLIASEAEVIEENKYHQIEFNADLYAFDLVSRVAKHKYNINSKYILPFIIILFDTMAMINPNQGKKHPGAINRIMNIVENHWGKDIADEYLKTYEDVTTINDFFNKI</sequence>
<dbReference type="Proteomes" id="UP000248079">
    <property type="component" value="Unassembled WGS sequence"/>
</dbReference>
<evidence type="ECO:0000313" key="2">
    <source>
        <dbReference type="Proteomes" id="UP000248079"/>
    </source>
</evidence>
<proteinExistence type="predicted"/>
<protein>
    <submittedName>
        <fullName evidence="1">Uncharacterized protein</fullName>
    </submittedName>
</protein>